<dbReference type="AlphaFoldDB" id="A0A8H6WEW9"/>
<dbReference type="Gene3D" id="4.10.240.10">
    <property type="entry name" value="Zn(2)-C6 fungal-type DNA-binding domain"/>
    <property type="match status" value="1"/>
</dbReference>
<organism evidence="4 5">
    <name type="scientific">Mycena chlorophos</name>
    <name type="common">Agaric fungus</name>
    <name type="synonym">Agaricus chlorophos</name>
    <dbReference type="NCBI Taxonomy" id="658473"/>
    <lineage>
        <taxon>Eukaryota</taxon>
        <taxon>Fungi</taxon>
        <taxon>Dikarya</taxon>
        <taxon>Basidiomycota</taxon>
        <taxon>Agaricomycotina</taxon>
        <taxon>Agaricomycetes</taxon>
        <taxon>Agaricomycetidae</taxon>
        <taxon>Agaricales</taxon>
        <taxon>Marasmiineae</taxon>
        <taxon>Mycenaceae</taxon>
        <taxon>Mycena</taxon>
    </lineage>
</organism>
<dbReference type="PROSITE" id="PS00463">
    <property type="entry name" value="ZN2_CY6_FUNGAL_1"/>
    <property type="match status" value="1"/>
</dbReference>
<sequence length="296" mass="32188">MATPGSSHFLLSALFPDAPRQRVPTACVRCRRRKIKCMTSSKDEDCQRCTKKGFKCEYFAVSDPRSSAPAAHASSSSSGDPSSRAESASPSLSSSASLSPVLSGTSLSTPSPTSATTDRDAVRGAPTPEQPQQPLVWLQTIEFAPPKRPCKQRNHRLAPRQSRARSSSPPPPAPAAHAHAPDPAPEPLPLLHSYDETPLLFPEMDHPQALMLPHASAQPGHGPVTATDYLAPPPPTNLQLDLQSLENSLRTLAPERWPPLPNTQWVSDWRLAQVTVQAQQHQQQQARFDHGTQSWL</sequence>
<feature type="region of interest" description="Disordered" evidence="2">
    <location>
        <begin position="66"/>
        <end position="190"/>
    </location>
</feature>
<dbReference type="GO" id="GO:0000981">
    <property type="term" value="F:DNA-binding transcription factor activity, RNA polymerase II-specific"/>
    <property type="evidence" value="ECO:0007669"/>
    <property type="project" value="InterPro"/>
</dbReference>
<keyword evidence="5" id="KW-1185">Reference proteome</keyword>
<evidence type="ECO:0000313" key="4">
    <source>
        <dbReference type="EMBL" id="KAF7314071.1"/>
    </source>
</evidence>
<dbReference type="OrthoDB" id="3060565at2759"/>
<dbReference type="GO" id="GO:0045944">
    <property type="term" value="P:positive regulation of transcription by RNA polymerase II"/>
    <property type="evidence" value="ECO:0007669"/>
    <property type="project" value="TreeGrafter"/>
</dbReference>
<dbReference type="GO" id="GO:0005634">
    <property type="term" value="C:nucleus"/>
    <property type="evidence" value="ECO:0007669"/>
    <property type="project" value="TreeGrafter"/>
</dbReference>
<evidence type="ECO:0000256" key="2">
    <source>
        <dbReference type="SAM" id="MobiDB-lite"/>
    </source>
</evidence>
<dbReference type="GO" id="GO:0000976">
    <property type="term" value="F:transcription cis-regulatory region binding"/>
    <property type="evidence" value="ECO:0007669"/>
    <property type="project" value="TreeGrafter"/>
</dbReference>
<dbReference type="PROSITE" id="PS50048">
    <property type="entry name" value="ZN2_CY6_FUNGAL_2"/>
    <property type="match status" value="1"/>
</dbReference>
<name>A0A8H6WEW9_MYCCL</name>
<keyword evidence="1" id="KW-0539">Nucleus</keyword>
<dbReference type="PANTHER" id="PTHR37534">
    <property type="entry name" value="TRANSCRIPTIONAL ACTIVATOR PROTEIN UGA3"/>
    <property type="match status" value="1"/>
</dbReference>
<evidence type="ECO:0000313" key="5">
    <source>
        <dbReference type="Proteomes" id="UP000613580"/>
    </source>
</evidence>
<dbReference type="SMART" id="SM00066">
    <property type="entry name" value="GAL4"/>
    <property type="match status" value="1"/>
</dbReference>
<dbReference type="Proteomes" id="UP000613580">
    <property type="component" value="Unassembled WGS sequence"/>
</dbReference>
<dbReference type="SUPFAM" id="SSF57701">
    <property type="entry name" value="Zn2/Cys6 DNA-binding domain"/>
    <property type="match status" value="1"/>
</dbReference>
<feature type="compositionally biased region" description="Basic residues" evidence="2">
    <location>
        <begin position="148"/>
        <end position="158"/>
    </location>
</feature>
<comment type="caution">
    <text evidence="4">The sequence shown here is derived from an EMBL/GenBank/DDBJ whole genome shotgun (WGS) entry which is preliminary data.</text>
</comment>
<dbReference type="EMBL" id="JACAZE010000006">
    <property type="protein sequence ID" value="KAF7314071.1"/>
    <property type="molecule type" value="Genomic_DNA"/>
</dbReference>
<evidence type="ECO:0000259" key="3">
    <source>
        <dbReference type="PROSITE" id="PS50048"/>
    </source>
</evidence>
<accession>A0A8H6WEW9</accession>
<evidence type="ECO:0000256" key="1">
    <source>
        <dbReference type="ARBA" id="ARBA00023242"/>
    </source>
</evidence>
<gene>
    <name evidence="4" type="ORF">HMN09_00566100</name>
</gene>
<protein>
    <submittedName>
        <fullName evidence="4">C6 finger domain</fullName>
    </submittedName>
</protein>
<feature type="compositionally biased region" description="Low complexity" evidence="2">
    <location>
        <begin position="66"/>
        <end position="116"/>
    </location>
</feature>
<dbReference type="CDD" id="cd00067">
    <property type="entry name" value="GAL4"/>
    <property type="match status" value="1"/>
</dbReference>
<dbReference type="GO" id="GO:0008270">
    <property type="term" value="F:zinc ion binding"/>
    <property type="evidence" value="ECO:0007669"/>
    <property type="project" value="InterPro"/>
</dbReference>
<dbReference type="InterPro" id="IPR001138">
    <property type="entry name" value="Zn2Cys6_DnaBD"/>
</dbReference>
<dbReference type="InterPro" id="IPR036864">
    <property type="entry name" value="Zn2-C6_fun-type_DNA-bd_sf"/>
</dbReference>
<feature type="domain" description="Zn(2)-C6 fungal-type" evidence="3">
    <location>
        <begin position="26"/>
        <end position="58"/>
    </location>
</feature>
<reference evidence="4" key="1">
    <citation type="submission" date="2020-05" db="EMBL/GenBank/DDBJ databases">
        <title>Mycena genomes resolve the evolution of fungal bioluminescence.</title>
        <authorList>
            <person name="Tsai I.J."/>
        </authorList>
    </citation>
    <scope>NUCLEOTIDE SEQUENCE</scope>
    <source>
        <strain evidence="4">110903Hualien_Pintung</strain>
    </source>
</reference>
<dbReference type="Pfam" id="PF00172">
    <property type="entry name" value="Zn_clus"/>
    <property type="match status" value="1"/>
</dbReference>
<dbReference type="PANTHER" id="PTHR37534:SF15">
    <property type="entry name" value="ZN(II)2CYS6 TRANSCRIPTION FACTOR (EUROFUNG)"/>
    <property type="match status" value="1"/>
</dbReference>
<proteinExistence type="predicted"/>